<reference evidence="1 2" key="1">
    <citation type="journal article" date="2011" name="J. Bacteriol.">
        <title>Whole-genome sequences of thirteen isolates of Borrelia burgdorferi.</title>
        <authorList>
            <person name="Schutzer S.E."/>
            <person name="Fraser-Liggett C.M."/>
            <person name="Casjens S.R."/>
            <person name="Qiu W.G."/>
            <person name="Dunn J.J."/>
            <person name="Mongodin E.F."/>
            <person name="Luft B.J."/>
        </authorList>
    </citation>
    <scope>NUCLEOTIDE SEQUENCE [LARGE SCALE GENOMIC DNA]</scope>
    <source>
        <strain evidence="1 2">ZS7</strain>
        <plasmid evidence="1 2">ZS7_lp28-2</plasmid>
    </source>
</reference>
<keyword evidence="1" id="KW-0614">Plasmid</keyword>
<organism evidence="1 2">
    <name type="scientific">Borreliella burgdorferi (strain ZS7)</name>
    <name type="common">Borrelia burgdorferi</name>
    <dbReference type="NCBI Taxonomy" id="445985"/>
    <lineage>
        <taxon>Bacteria</taxon>
        <taxon>Pseudomonadati</taxon>
        <taxon>Spirochaetota</taxon>
        <taxon>Spirochaetia</taxon>
        <taxon>Spirochaetales</taxon>
        <taxon>Borreliaceae</taxon>
        <taxon>Borreliella</taxon>
    </lineage>
</organism>
<protein>
    <submittedName>
        <fullName evidence="1">Uncharacterized protein</fullName>
    </submittedName>
</protein>
<geneLocation type="plasmid" evidence="1 2">
    <name>ZS7_lp28-2</name>
</geneLocation>
<evidence type="ECO:0000313" key="2">
    <source>
        <dbReference type="Proteomes" id="UP000006901"/>
    </source>
</evidence>
<dbReference type="KEGG" id="bbz:BbuZS7_G35"/>
<dbReference type="HOGENOM" id="CLU_096351_0_0_12"/>
<gene>
    <name evidence="1" type="ordered locus">BbuZS7_G35</name>
</gene>
<dbReference type="Proteomes" id="UP000006901">
    <property type="component" value="Plasmid ZS7_lp28-2"/>
</dbReference>
<proteinExistence type="predicted"/>
<dbReference type="AlphaFoldDB" id="A0A0H3C4V5"/>
<evidence type="ECO:0000313" key="1">
    <source>
        <dbReference type="EMBL" id="ACK75349.1"/>
    </source>
</evidence>
<dbReference type="EMBL" id="CP001209">
    <property type="protein sequence ID" value="ACK75349.1"/>
    <property type="molecule type" value="Genomic_DNA"/>
</dbReference>
<name>A0A0H3C4V5_BORBZ</name>
<dbReference type="RefSeq" id="WP_012614953.1">
    <property type="nucleotide sequence ID" value="NC_011779.1"/>
</dbReference>
<accession>A0A0H3C4V5</accession>
<sequence length="254" mass="29186">MFLCNFFLKGKFAKQKKIYKINPNEFILISENLINSSSTKHHLLGIIMAAGIPLTHLKNQNIKTPYNFQSDTISYTLDSGLKIQTHSLICSNKISRCIENLDKNRLISINTTRINYVAKKIFGFDITTKQLRIVYSLIAKSKETPNEVRHNSNSQSIFLVNTPCILNLSQKLNYIKSFAPLKLNQNNLNYYKNSSNELKSTITNLISNFIAEKEPCKNLHTLTLYINANLKKLGIYKNTCKLQKRIISKIFFLD</sequence>